<dbReference type="InterPro" id="IPR036390">
    <property type="entry name" value="WH_DNA-bd_sf"/>
</dbReference>
<proteinExistence type="predicted"/>
<dbReference type="SUPFAM" id="SSF46785">
    <property type="entry name" value="Winged helix' DNA-binding domain"/>
    <property type="match status" value="1"/>
</dbReference>
<evidence type="ECO:0000256" key="1">
    <source>
        <dbReference type="SAM" id="MobiDB-lite"/>
    </source>
</evidence>
<accession>A0A916ZVI7</accession>
<sequence length="222" mass="24694">MRALNLHVKFNMELSWTEQEAGAGVAKDRDENSGRTGDAAAPGAEMLDAKLDRNPCPFAFRMNYMALLYNVPLYGWIKSDYELSRPEYVVLYSLAITRGGSSRDISLTSGFPKNTLSRAIARLEKLHLIERGDPEPGSGRLQPLVLTKEGWALYNETLPAFEAHERRMLSVLTAEEQDTLFGLMSKVVRGSTDWVDAPLPEIEAAKAARPAKAVRRKGKLQT</sequence>
<dbReference type="InterPro" id="IPR000835">
    <property type="entry name" value="HTH_MarR-typ"/>
</dbReference>
<comment type="caution">
    <text evidence="3">The sequence shown here is derived from an EMBL/GenBank/DDBJ whole genome shotgun (WGS) entry which is preliminary data.</text>
</comment>
<dbReference type="SMART" id="SM00347">
    <property type="entry name" value="HTH_MARR"/>
    <property type="match status" value="1"/>
</dbReference>
<keyword evidence="4" id="KW-1185">Reference proteome</keyword>
<feature type="domain" description="HTH marR-type" evidence="2">
    <location>
        <begin position="55"/>
        <end position="189"/>
    </location>
</feature>
<dbReference type="Proteomes" id="UP000612855">
    <property type="component" value="Unassembled WGS sequence"/>
</dbReference>
<dbReference type="PROSITE" id="PS50995">
    <property type="entry name" value="HTH_MARR_2"/>
    <property type="match status" value="1"/>
</dbReference>
<evidence type="ECO:0000313" key="4">
    <source>
        <dbReference type="Proteomes" id="UP000612855"/>
    </source>
</evidence>
<gene>
    <name evidence="3" type="ORF">GCM10011360_00750</name>
</gene>
<dbReference type="AlphaFoldDB" id="A0A916ZVI7"/>
<evidence type="ECO:0000259" key="2">
    <source>
        <dbReference type="PROSITE" id="PS50995"/>
    </source>
</evidence>
<dbReference type="InterPro" id="IPR036388">
    <property type="entry name" value="WH-like_DNA-bd_sf"/>
</dbReference>
<dbReference type="Gene3D" id="1.10.10.10">
    <property type="entry name" value="Winged helix-like DNA-binding domain superfamily/Winged helix DNA-binding domain"/>
    <property type="match status" value="1"/>
</dbReference>
<feature type="region of interest" description="Disordered" evidence="1">
    <location>
        <begin position="21"/>
        <end position="41"/>
    </location>
</feature>
<dbReference type="EMBL" id="BMFJ01000001">
    <property type="protein sequence ID" value="GGE15805.1"/>
    <property type="molecule type" value="Genomic_DNA"/>
</dbReference>
<evidence type="ECO:0000313" key="3">
    <source>
        <dbReference type="EMBL" id="GGE15805.1"/>
    </source>
</evidence>
<protein>
    <recommendedName>
        <fullName evidence="2">HTH marR-type domain-containing protein</fullName>
    </recommendedName>
</protein>
<reference evidence="4" key="1">
    <citation type="journal article" date="2019" name="Int. J. Syst. Evol. Microbiol.">
        <title>The Global Catalogue of Microorganisms (GCM) 10K type strain sequencing project: providing services to taxonomists for standard genome sequencing and annotation.</title>
        <authorList>
            <consortium name="The Broad Institute Genomics Platform"/>
            <consortium name="The Broad Institute Genome Sequencing Center for Infectious Disease"/>
            <person name="Wu L."/>
            <person name="Ma J."/>
        </authorList>
    </citation>
    <scope>NUCLEOTIDE SEQUENCE [LARGE SCALE GENOMIC DNA]</scope>
    <source>
        <strain evidence="4">CGMCC 1.12664</strain>
    </source>
</reference>
<dbReference type="GO" id="GO:0003700">
    <property type="term" value="F:DNA-binding transcription factor activity"/>
    <property type="evidence" value="ECO:0007669"/>
    <property type="project" value="InterPro"/>
</dbReference>
<organism evidence="3 4">
    <name type="scientific">Primorskyibacter flagellatus</name>
    <dbReference type="NCBI Taxonomy" id="1387277"/>
    <lineage>
        <taxon>Bacteria</taxon>
        <taxon>Pseudomonadati</taxon>
        <taxon>Pseudomonadota</taxon>
        <taxon>Alphaproteobacteria</taxon>
        <taxon>Rhodobacterales</taxon>
        <taxon>Roseobacteraceae</taxon>
        <taxon>Primorskyibacter</taxon>
    </lineage>
</organism>
<name>A0A916ZVI7_9RHOB</name>